<proteinExistence type="predicted"/>
<dbReference type="EMBL" id="SSTD01001877">
    <property type="protein sequence ID" value="TYK29046.1"/>
    <property type="molecule type" value="Genomic_DNA"/>
</dbReference>
<evidence type="ECO:0000313" key="3">
    <source>
        <dbReference type="Proteomes" id="UP000321947"/>
    </source>
</evidence>
<sequence>MKKVLREQFAKRREEKERRGPQKESEKEDEQSEKEGSLSERHVSVLFMIEKGLYIYMGNMPEFLVAPIRALRWKRFFQEVIGIRPGIDNTISLERIMLLYYIMMENLVNMGKAFLMMPIDSLS</sequence>
<reference evidence="2 3" key="1">
    <citation type="submission" date="2019-08" db="EMBL/GenBank/DDBJ databases">
        <title>Draft genome sequences of two oriental melons (Cucumis melo L. var makuwa).</title>
        <authorList>
            <person name="Kwon S.-Y."/>
        </authorList>
    </citation>
    <scope>NUCLEOTIDE SEQUENCE [LARGE SCALE GENOMIC DNA]</scope>
    <source>
        <strain evidence="3">cv. Chang Bougi</strain>
        <tissue evidence="2">Leaf</tissue>
    </source>
</reference>
<feature type="region of interest" description="Disordered" evidence="1">
    <location>
        <begin position="1"/>
        <end position="38"/>
    </location>
</feature>
<evidence type="ECO:0000256" key="1">
    <source>
        <dbReference type="SAM" id="MobiDB-lite"/>
    </source>
</evidence>
<name>A0A5D3DZF0_CUCMM</name>
<evidence type="ECO:0000313" key="2">
    <source>
        <dbReference type="EMBL" id="TYK29046.1"/>
    </source>
</evidence>
<gene>
    <name evidence="2" type="ORF">E5676_scaffold120G001640</name>
</gene>
<protein>
    <submittedName>
        <fullName evidence="2">Uncharacterized protein</fullName>
    </submittedName>
</protein>
<dbReference type="AlphaFoldDB" id="A0A5D3DZF0"/>
<comment type="caution">
    <text evidence="2">The sequence shown here is derived from an EMBL/GenBank/DDBJ whole genome shotgun (WGS) entry which is preliminary data.</text>
</comment>
<accession>A0A5D3DZF0</accession>
<organism evidence="2 3">
    <name type="scientific">Cucumis melo var. makuwa</name>
    <name type="common">Oriental melon</name>
    <dbReference type="NCBI Taxonomy" id="1194695"/>
    <lineage>
        <taxon>Eukaryota</taxon>
        <taxon>Viridiplantae</taxon>
        <taxon>Streptophyta</taxon>
        <taxon>Embryophyta</taxon>
        <taxon>Tracheophyta</taxon>
        <taxon>Spermatophyta</taxon>
        <taxon>Magnoliopsida</taxon>
        <taxon>eudicotyledons</taxon>
        <taxon>Gunneridae</taxon>
        <taxon>Pentapetalae</taxon>
        <taxon>rosids</taxon>
        <taxon>fabids</taxon>
        <taxon>Cucurbitales</taxon>
        <taxon>Cucurbitaceae</taxon>
        <taxon>Benincaseae</taxon>
        <taxon>Cucumis</taxon>
    </lineage>
</organism>
<dbReference type="Proteomes" id="UP000321947">
    <property type="component" value="Unassembled WGS sequence"/>
</dbReference>
<feature type="compositionally biased region" description="Basic and acidic residues" evidence="1">
    <location>
        <begin position="1"/>
        <end position="26"/>
    </location>
</feature>